<evidence type="ECO:0000313" key="3">
    <source>
        <dbReference type="Proteomes" id="UP000001916"/>
    </source>
</evidence>
<dbReference type="HOGENOM" id="CLU_2633965_0_0_0"/>
<proteinExistence type="predicted"/>
<keyword evidence="3" id="KW-1185">Reference proteome</keyword>
<reference evidence="2 3" key="1">
    <citation type="journal article" date="2010" name="Stand. Genomic Sci.">
        <title>Complete genome sequence of Meiothermus silvanus type strain (VI-R2).</title>
        <authorList>
            <person name="Sikorski J."/>
            <person name="Tindall B.J."/>
            <person name="Lowry S."/>
            <person name="Lucas S."/>
            <person name="Nolan M."/>
            <person name="Copeland A."/>
            <person name="Glavina Del Rio T."/>
            <person name="Tice H."/>
            <person name="Cheng J.F."/>
            <person name="Han C."/>
            <person name="Pitluck S."/>
            <person name="Liolios K."/>
            <person name="Ivanova N."/>
            <person name="Mavromatis K."/>
            <person name="Mikhailova N."/>
            <person name="Pati A."/>
            <person name="Goodwin L."/>
            <person name="Chen A."/>
            <person name="Palaniappan K."/>
            <person name="Land M."/>
            <person name="Hauser L."/>
            <person name="Chang Y.J."/>
            <person name="Jeffries C.D."/>
            <person name="Rohde M."/>
            <person name="Goker M."/>
            <person name="Woyke T."/>
            <person name="Bristow J."/>
            <person name="Eisen J.A."/>
            <person name="Markowitz V."/>
            <person name="Hugenholtz P."/>
            <person name="Kyrpides N.C."/>
            <person name="Klenk H.P."/>
            <person name="Lapidus A."/>
        </authorList>
    </citation>
    <scope>NUCLEOTIDE SEQUENCE [LARGE SCALE GENOMIC DNA]</scope>
    <source>
        <strain evidence="3">ATCC 700542 / DSM 9946 / VI-R2</strain>
    </source>
</reference>
<protein>
    <submittedName>
        <fullName evidence="2">Uncharacterized protein</fullName>
    </submittedName>
</protein>
<dbReference type="KEGG" id="msv:Mesil_1205"/>
<dbReference type="Proteomes" id="UP000001916">
    <property type="component" value="Chromosome"/>
</dbReference>
<sequence length="77" mass="8299">MAKKNESAAENLESTPAPTGLVPVRLKPDSPYGRVVVGTVVVERSKSPGADWPLIPAEELERLAEEYGLEAVPIDEE</sequence>
<evidence type="ECO:0000313" key="2">
    <source>
        <dbReference type="EMBL" id="ADH63102.1"/>
    </source>
</evidence>
<dbReference type="STRING" id="526227.Mesil_1205"/>
<dbReference type="AlphaFoldDB" id="D7BDV1"/>
<feature type="region of interest" description="Disordered" evidence="1">
    <location>
        <begin position="1"/>
        <end position="25"/>
    </location>
</feature>
<dbReference type="RefSeq" id="WP_013157677.1">
    <property type="nucleotide sequence ID" value="NC_014212.1"/>
</dbReference>
<name>D7BDV1_ALLS1</name>
<organism evidence="2 3">
    <name type="scientific">Allomeiothermus silvanus (strain ATCC 700542 / DSM 9946 / NBRC 106475 / NCIMB 13440 / VI-R2)</name>
    <name type="common">Thermus silvanus</name>
    <dbReference type="NCBI Taxonomy" id="526227"/>
    <lineage>
        <taxon>Bacteria</taxon>
        <taxon>Thermotogati</taxon>
        <taxon>Deinococcota</taxon>
        <taxon>Deinococci</taxon>
        <taxon>Thermales</taxon>
        <taxon>Thermaceae</taxon>
        <taxon>Allomeiothermus</taxon>
    </lineage>
</organism>
<accession>D7BDV1</accession>
<dbReference type="EMBL" id="CP002042">
    <property type="protein sequence ID" value="ADH63102.1"/>
    <property type="molecule type" value="Genomic_DNA"/>
</dbReference>
<gene>
    <name evidence="2" type="ordered locus">Mesil_1205</name>
</gene>
<evidence type="ECO:0000256" key="1">
    <source>
        <dbReference type="SAM" id="MobiDB-lite"/>
    </source>
</evidence>
<dbReference type="OrthoDB" id="9925732at2"/>